<evidence type="ECO:0000313" key="1">
    <source>
        <dbReference type="EMBL" id="KAJ1180729.1"/>
    </source>
</evidence>
<dbReference type="Proteomes" id="UP001066276">
    <property type="component" value="Chromosome 3_2"/>
</dbReference>
<dbReference type="AlphaFoldDB" id="A0AAV7TY15"/>
<comment type="caution">
    <text evidence="1">The sequence shown here is derived from an EMBL/GenBank/DDBJ whole genome shotgun (WGS) entry which is preliminary data.</text>
</comment>
<sequence length="75" mass="8684">MLRCSSDKVRQELWSKDDPPLHKVIILAKSVEHTLACVEELERGRSLAIYKMTVKKDNPKKEGDYDKGEEKVIQE</sequence>
<evidence type="ECO:0000313" key="2">
    <source>
        <dbReference type="Proteomes" id="UP001066276"/>
    </source>
</evidence>
<reference evidence="1" key="1">
    <citation type="journal article" date="2022" name="bioRxiv">
        <title>Sequencing and chromosome-scale assembly of the giantPleurodeles waltlgenome.</title>
        <authorList>
            <person name="Brown T."/>
            <person name="Elewa A."/>
            <person name="Iarovenko S."/>
            <person name="Subramanian E."/>
            <person name="Araus A.J."/>
            <person name="Petzold A."/>
            <person name="Susuki M."/>
            <person name="Suzuki K.-i.T."/>
            <person name="Hayashi T."/>
            <person name="Toyoda A."/>
            <person name="Oliveira C."/>
            <person name="Osipova E."/>
            <person name="Leigh N.D."/>
            <person name="Simon A."/>
            <person name="Yun M.H."/>
        </authorList>
    </citation>
    <scope>NUCLEOTIDE SEQUENCE</scope>
    <source>
        <strain evidence="1">20211129_DDA</strain>
        <tissue evidence="1">Liver</tissue>
    </source>
</reference>
<dbReference type="EMBL" id="JANPWB010000006">
    <property type="protein sequence ID" value="KAJ1180729.1"/>
    <property type="molecule type" value="Genomic_DNA"/>
</dbReference>
<protein>
    <submittedName>
        <fullName evidence="1">Uncharacterized protein</fullName>
    </submittedName>
</protein>
<gene>
    <name evidence="1" type="ORF">NDU88_005946</name>
</gene>
<name>A0AAV7TY15_PLEWA</name>
<accession>A0AAV7TY15</accession>
<feature type="non-terminal residue" evidence="1">
    <location>
        <position position="75"/>
    </location>
</feature>
<organism evidence="1 2">
    <name type="scientific">Pleurodeles waltl</name>
    <name type="common">Iberian ribbed newt</name>
    <dbReference type="NCBI Taxonomy" id="8319"/>
    <lineage>
        <taxon>Eukaryota</taxon>
        <taxon>Metazoa</taxon>
        <taxon>Chordata</taxon>
        <taxon>Craniata</taxon>
        <taxon>Vertebrata</taxon>
        <taxon>Euteleostomi</taxon>
        <taxon>Amphibia</taxon>
        <taxon>Batrachia</taxon>
        <taxon>Caudata</taxon>
        <taxon>Salamandroidea</taxon>
        <taxon>Salamandridae</taxon>
        <taxon>Pleurodelinae</taxon>
        <taxon>Pleurodeles</taxon>
    </lineage>
</organism>
<keyword evidence="2" id="KW-1185">Reference proteome</keyword>
<proteinExistence type="predicted"/>